<evidence type="ECO:0000256" key="14">
    <source>
        <dbReference type="ARBA" id="ARBA00023098"/>
    </source>
</evidence>
<feature type="transmembrane region" description="Helical" evidence="19">
    <location>
        <begin position="140"/>
        <end position="164"/>
    </location>
</feature>
<dbReference type="AlphaFoldDB" id="Q3AQJ9"/>
<dbReference type="OrthoDB" id="9799199at2"/>
<feature type="transmembrane region" description="Helical" evidence="19">
    <location>
        <begin position="252"/>
        <end position="273"/>
    </location>
</feature>
<feature type="transmembrane region" description="Helical" evidence="19">
    <location>
        <begin position="210"/>
        <end position="231"/>
    </location>
</feature>
<keyword evidence="16" id="KW-0594">Phospholipid biosynthesis</keyword>
<keyword evidence="9" id="KW-0444">Lipid biosynthesis</keyword>
<feature type="transmembrane region" description="Helical" evidence="19">
    <location>
        <begin position="185"/>
        <end position="204"/>
    </location>
</feature>
<dbReference type="InterPro" id="IPR000374">
    <property type="entry name" value="PC_trans"/>
</dbReference>
<proteinExistence type="inferred from homology"/>
<dbReference type="GO" id="GO:0004605">
    <property type="term" value="F:phosphatidate cytidylyltransferase activity"/>
    <property type="evidence" value="ECO:0007669"/>
    <property type="project" value="UniProtKB-EC"/>
</dbReference>
<keyword evidence="13 19" id="KW-1133">Transmembrane helix</keyword>
<dbReference type="PROSITE" id="PS01315">
    <property type="entry name" value="CDS"/>
    <property type="match status" value="1"/>
</dbReference>
<evidence type="ECO:0000256" key="1">
    <source>
        <dbReference type="ARBA" id="ARBA00001698"/>
    </source>
</evidence>
<dbReference type="HOGENOM" id="CLU_037294_3_3_10"/>
<dbReference type="Pfam" id="PF01148">
    <property type="entry name" value="CTP_transf_1"/>
    <property type="match status" value="1"/>
</dbReference>
<comment type="similarity">
    <text evidence="5 18">Belongs to the CDS family.</text>
</comment>
<sequence length="274" mass="30279">MTKLLPNNLIQRIAVAVVGIPLLLWLVVEGGFWFFGFVLLLSLLAVSEFHHLAARKAHPPALWVMLLVTALWQTNGYFHLIEVWELLLAALLFLMVIALFLRNGSPLLNIGSMLPGLLYVNLSFGALLRLRLAAPEERGVTILLLLFICVWAADIFAYFGGSALGGKFIHRKLFERHSPHKTWEGFVLGLFGSVGAAYLAALFLPNLPLLFTLLTGVLIGVASPIGDLVESMFKRDAGVKDSSTLIPGHGGVLDRFDTIMFVAPILYFLTFYYL</sequence>
<name>Q3AQJ9_CHLCH</name>
<feature type="transmembrane region" description="Helical" evidence="19">
    <location>
        <begin position="108"/>
        <end position="128"/>
    </location>
</feature>
<evidence type="ECO:0000256" key="16">
    <source>
        <dbReference type="ARBA" id="ARBA00023209"/>
    </source>
</evidence>
<feature type="transmembrane region" description="Helical" evidence="19">
    <location>
        <begin position="9"/>
        <end position="26"/>
    </location>
</feature>
<dbReference type="UniPathway" id="UPA00557">
    <property type="reaction ID" value="UER00614"/>
</dbReference>
<evidence type="ECO:0000256" key="9">
    <source>
        <dbReference type="ARBA" id="ARBA00022516"/>
    </source>
</evidence>
<organism evidence="20">
    <name type="scientific">Chlorobium chlorochromatii (strain CaD3)</name>
    <dbReference type="NCBI Taxonomy" id="340177"/>
    <lineage>
        <taxon>Bacteria</taxon>
        <taxon>Pseudomonadati</taxon>
        <taxon>Chlorobiota</taxon>
        <taxon>Chlorobiia</taxon>
        <taxon>Chlorobiales</taxon>
        <taxon>Chlorobiaceae</taxon>
        <taxon>Chlorobium/Pelodictyon group</taxon>
        <taxon>Chlorobium</taxon>
    </lineage>
</organism>
<dbReference type="EMBL" id="CP000108">
    <property type="protein sequence ID" value="ABB28726.1"/>
    <property type="molecule type" value="Genomic_DNA"/>
</dbReference>
<keyword evidence="10 18" id="KW-0808">Transferase</keyword>
<dbReference type="EC" id="2.7.7.41" evidence="6 18"/>
<comment type="pathway">
    <text evidence="3 18">Phospholipid metabolism; CDP-diacylglycerol biosynthesis; CDP-diacylglycerol from sn-glycerol 3-phosphate: step 3/3.</text>
</comment>
<keyword evidence="12 18" id="KW-0548">Nucleotidyltransferase</keyword>
<feature type="transmembrane region" description="Helical" evidence="19">
    <location>
        <begin position="84"/>
        <end position="101"/>
    </location>
</feature>
<evidence type="ECO:0000256" key="8">
    <source>
        <dbReference type="ARBA" id="ARBA00022475"/>
    </source>
</evidence>
<accession>Q3AQJ9</accession>
<evidence type="ECO:0000256" key="4">
    <source>
        <dbReference type="ARBA" id="ARBA00005189"/>
    </source>
</evidence>
<evidence type="ECO:0000256" key="12">
    <source>
        <dbReference type="ARBA" id="ARBA00022695"/>
    </source>
</evidence>
<dbReference type="PANTHER" id="PTHR46382:SF1">
    <property type="entry name" value="PHOSPHATIDATE CYTIDYLYLTRANSFERASE"/>
    <property type="match status" value="1"/>
</dbReference>
<dbReference type="PANTHER" id="PTHR46382">
    <property type="entry name" value="PHOSPHATIDATE CYTIDYLYLTRANSFERASE"/>
    <property type="match status" value="1"/>
</dbReference>
<evidence type="ECO:0000256" key="18">
    <source>
        <dbReference type="RuleBase" id="RU003938"/>
    </source>
</evidence>
<reference evidence="20" key="1">
    <citation type="submission" date="2005-08" db="EMBL/GenBank/DDBJ databases">
        <title>Complete sequence of Chlorobium chlorochromatii CaD3.</title>
        <authorList>
            <person name="Copeland A."/>
            <person name="Lucas S."/>
            <person name="Lapidus A."/>
            <person name="Barry K."/>
            <person name="Detter J.C."/>
            <person name="Glavina T."/>
            <person name="Hammon N."/>
            <person name="Israni S."/>
            <person name="Pitluck S."/>
            <person name="Bryant D."/>
            <person name="Schmutz J."/>
            <person name="Larimer F."/>
            <person name="Land M."/>
            <person name="Kyrpides N."/>
            <person name="Ivanova N."/>
            <person name="Richardson P."/>
        </authorList>
    </citation>
    <scope>NUCLEOTIDE SEQUENCE [LARGE SCALE GENOMIC DNA]</scope>
    <source>
        <strain evidence="20">CaD3</strain>
    </source>
</reference>
<evidence type="ECO:0000256" key="7">
    <source>
        <dbReference type="ARBA" id="ARBA00019373"/>
    </source>
</evidence>
<comment type="pathway">
    <text evidence="4">Lipid metabolism.</text>
</comment>
<keyword evidence="8" id="KW-1003">Cell membrane</keyword>
<comment type="subcellular location">
    <subcellularLocation>
        <location evidence="2">Cell membrane</location>
        <topology evidence="2">Multi-pass membrane protein</topology>
    </subcellularLocation>
</comment>
<comment type="catalytic activity">
    <reaction evidence="1 18">
        <text>a 1,2-diacyl-sn-glycero-3-phosphate + CTP + H(+) = a CDP-1,2-diacyl-sn-glycerol + diphosphate</text>
        <dbReference type="Rhea" id="RHEA:16229"/>
        <dbReference type="ChEBI" id="CHEBI:15378"/>
        <dbReference type="ChEBI" id="CHEBI:33019"/>
        <dbReference type="ChEBI" id="CHEBI:37563"/>
        <dbReference type="ChEBI" id="CHEBI:58332"/>
        <dbReference type="ChEBI" id="CHEBI:58608"/>
        <dbReference type="EC" id="2.7.7.41"/>
    </reaction>
</comment>
<keyword evidence="15 19" id="KW-0472">Membrane</keyword>
<evidence type="ECO:0000256" key="17">
    <source>
        <dbReference type="ARBA" id="ARBA00023264"/>
    </source>
</evidence>
<evidence type="ECO:0000256" key="13">
    <source>
        <dbReference type="ARBA" id="ARBA00022989"/>
    </source>
</evidence>
<evidence type="ECO:0000256" key="19">
    <source>
        <dbReference type="SAM" id="Phobius"/>
    </source>
</evidence>
<evidence type="ECO:0000256" key="15">
    <source>
        <dbReference type="ARBA" id="ARBA00023136"/>
    </source>
</evidence>
<keyword evidence="11 18" id="KW-0812">Transmembrane</keyword>
<dbReference type="eggNOG" id="COG4589">
    <property type="taxonomic scope" value="Bacteria"/>
</dbReference>
<dbReference type="GO" id="GO:0005886">
    <property type="term" value="C:plasma membrane"/>
    <property type="evidence" value="ECO:0007669"/>
    <property type="project" value="UniProtKB-SubCell"/>
</dbReference>
<evidence type="ECO:0000256" key="5">
    <source>
        <dbReference type="ARBA" id="ARBA00010185"/>
    </source>
</evidence>
<evidence type="ECO:0000256" key="3">
    <source>
        <dbReference type="ARBA" id="ARBA00005119"/>
    </source>
</evidence>
<protein>
    <recommendedName>
        <fullName evidence="7 18">Phosphatidate cytidylyltransferase</fullName>
        <ecNumber evidence="6 18">2.7.7.41</ecNumber>
    </recommendedName>
</protein>
<dbReference type="GO" id="GO:0016024">
    <property type="term" value="P:CDP-diacylglycerol biosynthetic process"/>
    <property type="evidence" value="ECO:0007669"/>
    <property type="project" value="UniProtKB-UniPathway"/>
</dbReference>
<evidence type="ECO:0000313" key="20">
    <source>
        <dbReference type="EMBL" id="ABB28726.1"/>
    </source>
</evidence>
<evidence type="ECO:0000256" key="11">
    <source>
        <dbReference type="ARBA" id="ARBA00022692"/>
    </source>
</evidence>
<dbReference type="KEGG" id="cch:Cag_1470"/>
<dbReference type="STRING" id="340177.Cag_1470"/>
<evidence type="ECO:0000256" key="10">
    <source>
        <dbReference type="ARBA" id="ARBA00022679"/>
    </source>
</evidence>
<gene>
    <name evidence="20" type="ordered locus">Cag_1470</name>
</gene>
<evidence type="ECO:0000256" key="2">
    <source>
        <dbReference type="ARBA" id="ARBA00004651"/>
    </source>
</evidence>
<evidence type="ECO:0000256" key="6">
    <source>
        <dbReference type="ARBA" id="ARBA00012487"/>
    </source>
</evidence>
<keyword evidence="14" id="KW-0443">Lipid metabolism</keyword>
<keyword evidence="17" id="KW-1208">Phospholipid metabolism</keyword>